<dbReference type="AlphaFoldDB" id="A0A5C8UV05"/>
<organism evidence="7 8">
    <name type="scientific">Lacisediminihabitans profunda</name>
    <dbReference type="NCBI Taxonomy" id="2594790"/>
    <lineage>
        <taxon>Bacteria</taxon>
        <taxon>Bacillati</taxon>
        <taxon>Actinomycetota</taxon>
        <taxon>Actinomycetes</taxon>
        <taxon>Micrococcales</taxon>
        <taxon>Microbacteriaceae</taxon>
        <taxon>Lacisediminihabitans</taxon>
    </lineage>
</organism>
<dbReference type="PANTHER" id="PTHR24045">
    <property type="match status" value="1"/>
</dbReference>
<dbReference type="EMBL" id="VRMG01000005">
    <property type="protein sequence ID" value="TXN31456.1"/>
    <property type="molecule type" value="Genomic_DNA"/>
</dbReference>
<dbReference type="InterPro" id="IPR031357">
    <property type="entry name" value="Stealth_CR3"/>
</dbReference>
<evidence type="ECO:0000259" key="6">
    <source>
        <dbReference type="Pfam" id="PF17103"/>
    </source>
</evidence>
<evidence type="ECO:0000313" key="7">
    <source>
        <dbReference type="EMBL" id="TXN31456.1"/>
    </source>
</evidence>
<proteinExistence type="inferred from homology"/>
<dbReference type="RefSeq" id="WP_147783043.1">
    <property type="nucleotide sequence ID" value="NZ_VRMG01000005.1"/>
</dbReference>
<dbReference type="InterPro" id="IPR021520">
    <property type="entry name" value="Stealth_CR2"/>
</dbReference>
<dbReference type="PANTHER" id="PTHR24045:SF0">
    <property type="entry name" value="N-ACETYLGLUCOSAMINE-1-PHOSPHOTRANSFERASE SUBUNITS ALPHA_BETA"/>
    <property type="match status" value="1"/>
</dbReference>
<dbReference type="InterPro" id="IPR047141">
    <property type="entry name" value="Stealth"/>
</dbReference>
<sequence>MSRADSIVERFGLERLGHTVNDIQPSGALLPTASLSPVPNRADLVLSKGRLAIRNSHLTPREAMIEDLLFIRSVLGAASIDFLLVRGNDDRPLIAVEWRDRKRLRAALAEACADEPFYSKPADGATGVPVLLADGRLSTDSTQRAFTLFRPRVTESGGLRYGARTGVRLELWRTGSDTISAPAENSLMRTALPRTEAIPATVELYGRSWPTLAGMFEPQASDITFDIDMVFSWVDGAAIEWQRARARRMKSYVVGEGDDSHARFRQLDELKYALRSVNLFAPWIRNVYIVTDSPRPEWLAEHPRVTIVPSEEFFADTSVLPTHNSHAVESQLHNIPGLSEHFLYSNDDMFFGRAVTPDMFFSPGGVTKFIEATTRIGLGPSNLERSGFENAARVNRAALEDRFGKTITRHLEHTAAPLRKSVMRELELEFPAEFARTAASTFRSATDVSVTNSLYHYYALMSGRAVLQTQARVRYVDTTMRSGLSDMKRLLKRRDIDLFCLNDGSFPELTVEERADAIREFLDAYYPIVAPWERPVASEETSNPDLPADAANL</sequence>
<dbReference type="Pfam" id="PF17103">
    <property type="entry name" value="Stealth_CR4"/>
    <property type="match status" value="1"/>
</dbReference>
<keyword evidence="3" id="KW-0270">Exopolysaccharide synthesis</keyword>
<evidence type="ECO:0000259" key="4">
    <source>
        <dbReference type="Pfam" id="PF11380"/>
    </source>
</evidence>
<accession>A0A5C8UV05</accession>
<dbReference type="GO" id="GO:0016772">
    <property type="term" value="F:transferase activity, transferring phosphorus-containing groups"/>
    <property type="evidence" value="ECO:0007669"/>
    <property type="project" value="InterPro"/>
</dbReference>
<feature type="domain" description="Stealth protein CR4 conserved region 4" evidence="6">
    <location>
        <begin position="489"/>
        <end position="539"/>
    </location>
</feature>
<dbReference type="Pfam" id="PF17102">
    <property type="entry name" value="Stealth_CR3"/>
    <property type="match status" value="1"/>
</dbReference>
<gene>
    <name evidence="7" type="ORF">FVP33_07880</name>
</gene>
<dbReference type="Pfam" id="PF11380">
    <property type="entry name" value="Stealth_CR2"/>
    <property type="match status" value="1"/>
</dbReference>
<comment type="caution">
    <text evidence="7">The sequence shown here is derived from an EMBL/GenBank/DDBJ whole genome shotgun (WGS) entry which is preliminary data.</text>
</comment>
<evidence type="ECO:0000256" key="3">
    <source>
        <dbReference type="ARBA" id="ARBA00023169"/>
    </source>
</evidence>
<name>A0A5C8UV05_9MICO</name>
<evidence type="ECO:0000259" key="5">
    <source>
        <dbReference type="Pfam" id="PF17102"/>
    </source>
</evidence>
<protein>
    <submittedName>
        <fullName evidence="7">Sugar phosphotransferase</fullName>
    </submittedName>
</protein>
<evidence type="ECO:0000256" key="2">
    <source>
        <dbReference type="ARBA" id="ARBA00022679"/>
    </source>
</evidence>
<evidence type="ECO:0000313" key="8">
    <source>
        <dbReference type="Proteomes" id="UP000321379"/>
    </source>
</evidence>
<reference evidence="7 8" key="1">
    <citation type="submission" date="2019-08" db="EMBL/GenBank/DDBJ databases">
        <title>Bacterial whole genome sequence for Glaciihabitans sp. CHu50b-6-2.</title>
        <authorList>
            <person name="Jin L."/>
        </authorList>
    </citation>
    <scope>NUCLEOTIDE SEQUENCE [LARGE SCALE GENOMIC DNA]</scope>
    <source>
        <strain evidence="7 8">CHu50b-6-2</strain>
    </source>
</reference>
<dbReference type="Proteomes" id="UP000321379">
    <property type="component" value="Unassembled WGS sequence"/>
</dbReference>
<keyword evidence="8" id="KW-1185">Reference proteome</keyword>
<feature type="domain" description="Stealth protein CR3 conserved region 3" evidence="5">
    <location>
        <begin position="413"/>
        <end position="459"/>
    </location>
</feature>
<evidence type="ECO:0000256" key="1">
    <source>
        <dbReference type="ARBA" id="ARBA00007583"/>
    </source>
</evidence>
<comment type="similarity">
    <text evidence="1">Belongs to the stealth family.</text>
</comment>
<keyword evidence="2 7" id="KW-0808">Transferase</keyword>
<dbReference type="GO" id="GO:0000271">
    <property type="term" value="P:polysaccharide biosynthetic process"/>
    <property type="evidence" value="ECO:0007669"/>
    <property type="project" value="UniProtKB-KW"/>
</dbReference>
<feature type="domain" description="Stealth protein CR2 conserved region 2" evidence="4">
    <location>
        <begin position="263"/>
        <end position="367"/>
    </location>
</feature>
<dbReference type="InterPro" id="IPR031356">
    <property type="entry name" value="Stealth_CR4"/>
</dbReference>